<protein>
    <submittedName>
        <fullName evidence="3">Hypothetical transcript</fullName>
    </submittedName>
</protein>
<feature type="compositionally biased region" description="Polar residues" evidence="2">
    <location>
        <begin position="1456"/>
        <end position="1466"/>
    </location>
</feature>
<keyword evidence="1" id="KW-0945">Host-virus interaction</keyword>
<evidence type="ECO:0000313" key="4">
    <source>
        <dbReference type="Proteomes" id="UP000017246"/>
    </source>
</evidence>
<dbReference type="EMBL" id="LN902845">
    <property type="protein sequence ID" value="CDI96660.2"/>
    <property type="molecule type" value="Genomic_DNA"/>
</dbReference>
<dbReference type="PANTHER" id="PTHR13037">
    <property type="entry name" value="FORMIN"/>
    <property type="match status" value="1"/>
</dbReference>
<reference evidence="3" key="1">
    <citation type="journal article" date="2013" name="Nature">
        <title>The genomes of four tapeworm species reveal adaptations to parasitism.</title>
        <authorList>
            <person name="Tsai I.J."/>
            <person name="Zarowiecki M."/>
            <person name="Holroyd N."/>
            <person name="Garciarrubio A."/>
            <person name="Sanchez-Flores A."/>
            <person name="Brooks K.L."/>
            <person name="Tracey A."/>
            <person name="Bobes R.J."/>
            <person name="Fragoso G."/>
            <person name="Sciutto E."/>
            <person name="Aslett M."/>
            <person name="Beasley H."/>
            <person name="Bennett H.M."/>
            <person name="Cai J."/>
            <person name="Camicia F."/>
            <person name="Clark R."/>
            <person name="Cucher M."/>
            <person name="De Silva N."/>
            <person name="Day T.A."/>
            <person name="Deplazes P."/>
            <person name="Estrada K."/>
            <person name="Fernandez C."/>
            <person name="Holland P.W."/>
            <person name="Hou J."/>
            <person name="Hu S."/>
            <person name="Huckvale T."/>
            <person name="Hung S.S."/>
            <person name="Kamenetzky L."/>
            <person name="Keane J.A."/>
            <person name="Kiss F."/>
            <person name="Koziol U."/>
            <person name="Lambert O."/>
            <person name="Liu K."/>
            <person name="Luo X."/>
            <person name="Luo Y."/>
            <person name="Macchiaroli N."/>
            <person name="Nichol S."/>
            <person name="Paps J."/>
            <person name="Parkinson J."/>
            <person name="Pouchkina-Stantcheva N."/>
            <person name="Riddiford N."/>
            <person name="Rosenzvit M."/>
            <person name="Salinas G."/>
            <person name="Wasmuth J.D."/>
            <person name="Zamanian M."/>
            <person name="Zheng Y."/>
            <person name="Cai X."/>
            <person name="Soberon X."/>
            <person name="Olson P.D."/>
            <person name="Laclette J.P."/>
            <person name="Brehm K."/>
            <person name="Berriman M."/>
            <person name="Garciarrubio A."/>
            <person name="Bobes R.J."/>
            <person name="Fragoso G."/>
            <person name="Sanchez-Flores A."/>
            <person name="Estrada K."/>
            <person name="Cevallos M.A."/>
            <person name="Morett E."/>
            <person name="Gonzalez V."/>
            <person name="Portillo T."/>
            <person name="Ochoa-Leyva A."/>
            <person name="Jose M.V."/>
            <person name="Sciutto E."/>
            <person name="Landa A."/>
            <person name="Jimenez L."/>
            <person name="Valdes V."/>
            <person name="Carrero J.C."/>
            <person name="Larralde C."/>
            <person name="Morales-Montor J."/>
            <person name="Limon-Lason J."/>
            <person name="Soberon X."/>
            <person name="Laclette J.P."/>
        </authorList>
    </citation>
    <scope>NUCLEOTIDE SEQUENCE [LARGE SCALE GENOMIC DNA]</scope>
</reference>
<dbReference type="OMA" id="IECGRSH"/>
<feature type="region of interest" description="Disordered" evidence="2">
    <location>
        <begin position="1288"/>
        <end position="1311"/>
    </location>
</feature>
<feature type="region of interest" description="Disordered" evidence="2">
    <location>
        <begin position="1091"/>
        <end position="1116"/>
    </location>
</feature>
<feature type="region of interest" description="Disordered" evidence="2">
    <location>
        <begin position="412"/>
        <end position="487"/>
    </location>
</feature>
<feature type="compositionally biased region" description="Low complexity" evidence="2">
    <location>
        <begin position="431"/>
        <end position="445"/>
    </location>
</feature>
<proteinExistence type="predicted"/>
<feature type="compositionally biased region" description="Basic and acidic residues" evidence="2">
    <location>
        <begin position="850"/>
        <end position="863"/>
    </location>
</feature>
<reference evidence="3" key="2">
    <citation type="submission" date="2015-11" db="EMBL/GenBank/DDBJ databases">
        <authorList>
            <person name="Zhang Y."/>
            <person name="Guo Z."/>
        </authorList>
    </citation>
    <scope>NUCLEOTIDE SEQUENCE</scope>
</reference>
<feature type="compositionally biased region" description="Low complexity" evidence="2">
    <location>
        <begin position="1439"/>
        <end position="1455"/>
    </location>
</feature>
<feature type="compositionally biased region" description="Low complexity" evidence="2">
    <location>
        <begin position="1296"/>
        <end position="1311"/>
    </location>
</feature>
<dbReference type="OrthoDB" id="6250648at2759"/>
<feature type="region of interest" description="Disordered" evidence="2">
    <location>
        <begin position="928"/>
        <end position="957"/>
    </location>
</feature>
<evidence type="ECO:0000313" key="3">
    <source>
        <dbReference type="EMBL" id="CDI96660.2"/>
    </source>
</evidence>
<feature type="region of interest" description="Disordered" evidence="2">
    <location>
        <begin position="1434"/>
        <end position="1521"/>
    </location>
</feature>
<sequence length="1654" mass="177088">MVSYIAMQSAQLPLLEARFFQTLPQHSTRNGFQLRISFDTVPIECGRSHGVRVEMVSYIALQSTPLPLLEARFFQFLPQHASRMVFQHRISFDTVPIECGRSHGVRVEMVSYIAMQSAQLPLLEARFFQTLPQHSTRNGFQHRISFDTVPIECGRSHGNRKRLILKMITRCVHDLVNTSSALVLLEHEGIVMEPKEKVSSNCDGGSNSGVTPGGDDSCQCVQEVDGLASVETTPAKCSFSPCGLSGLTIDQLAFTKCENGLDVLRNVPGCDWLPPKGTPTFRVHDEVLREMLEEISIVGGVFPLRRQFVQSKLRKNESKEKGENVIYAFKEIRLQRLFGKMSVDLGRINEELDKKEAFLASCGLVRPGVTRALRKRRLEKCKAAKHEAMGRLRPNPRPRRFSDMVNPSVEAAERLTGLSRNAKRVRDRNARAAAKKLAQAKSQASHMLRSTTEVRRGRPRKSSQPLSESNKRSVSRSAMQTRPRRSMNIRHHIDWKFCYGDASERTRLQKGGEVAIIRKRCAPTSSHTSADENEEEEEEEEEEAEAKEQRRGLEQTRGAGGEAQHGTGIVRCEGAGAEADISLVKSVAGVATQEVSVLRGSDLRRCARSMLFERKRRRNVLRLACAQSRSRSGSLSESSNDFDGGARCYLRKVAVVRPSHEVGFLAGQRKRRGCFYARPSRAFAASRNAVASTTVGDAEVHIERARALHRRRDLHRRLTLLDRVVLGLTCSVVQDGDEIHIKQLHSDDLSILLQRVTETGFNINGLSTKTNANSEQEFNITLAYHPRGEALVRQVRKRNTSGAQSSPSTTTTMLASNAFRGAQVLSPTSVAAATVGGSAGATGGTVCSDTHSDGEGGLKGRELVVCDSPPSLRPSSAMGHNRSRVLSVAARRRGVQLGGGRMLHPLHRMGMRHLSAAAAAAAAAAVARSSGSVARRPRSRDSDAAEEGGDDAEGVPHAHAHTLGHQSHHPASPFVLPLAGGLSFRRHSPRKVIRKVYTGTSTVPKILNRRRLLIAGGTHLSSQQASQPSVPPFALSQTTTTVAPVGVTMSSMSTGGSGAGEVVMARENQSSQAFSRVYSSVAIEAATAEALVESSEKSAGEQKVGRRSGPHGQFTVGTAARAAVGVSGGLSRKGRYDVAVLHDCNAAGMLRRAPSKEAQNPANSMCASQLLRLKRHHDEQPQLSSVPVSLSPPPPAVDAPSPSLSSSQSVQKSQRKLNPVQQRVEPAGLAGTADIDDGADFELSTALIHPPPPPPPQLQSTAPSVLPTTVHQTVPIVAKVNEPLRETAGAPLTARTSPSQSTLSSASTSAMTTTSTTSTMAYLHQQCRNASQYRAAVLQCVAPVGVLSQVAKSVTAGERPLIPVENASTASVFPATAQHAFDVCGKAGFLTGRPVIAAGRGVVSTVAAAATVAATTNNKRPVVHKYHTFRKISPKSQVTSSAATDSSGAAVTTATNNSGSSGRPATSSQLLKSLLESGGGSALPSAHSSHQPQAPSAPPPLSTPLTPLPPPPPPSLRAHASGLCGSSLSVAAAKFNQPPAHQSRGTWQLGGRAIVIGASITTPSNSAHRLQSLSMPPPSSTPPPATPPPLTSTDSSSTAKSVEVITLDAVPHAVLHVSEVLSAHNHRARVHAHLYSPPDMRVLLFDPFQETVES</sequence>
<feature type="compositionally biased region" description="Low complexity" evidence="2">
    <location>
        <begin position="1467"/>
        <end position="1494"/>
    </location>
</feature>
<feature type="region of interest" description="Disordered" evidence="2">
    <location>
        <begin position="519"/>
        <end position="567"/>
    </location>
</feature>
<evidence type="ECO:0000256" key="2">
    <source>
        <dbReference type="SAM" id="MobiDB-lite"/>
    </source>
</evidence>
<name>A0A087VWP0_ECHMU</name>
<feature type="compositionally biased region" description="Pro residues" evidence="2">
    <location>
        <begin position="1495"/>
        <end position="1515"/>
    </location>
</feature>
<organism evidence="3 4">
    <name type="scientific">Echinococcus multilocularis</name>
    <name type="common">Fox tapeworm</name>
    <dbReference type="NCBI Taxonomy" id="6211"/>
    <lineage>
        <taxon>Eukaryota</taxon>
        <taxon>Metazoa</taxon>
        <taxon>Spiralia</taxon>
        <taxon>Lophotrochozoa</taxon>
        <taxon>Platyhelminthes</taxon>
        <taxon>Cestoda</taxon>
        <taxon>Eucestoda</taxon>
        <taxon>Cyclophyllidea</taxon>
        <taxon>Taeniidae</taxon>
        <taxon>Echinococcus</taxon>
    </lineage>
</organism>
<dbReference type="PANTHER" id="PTHR13037:SF24">
    <property type="entry name" value="POLYCOMB PROTEIN PCL-RELATED"/>
    <property type="match status" value="1"/>
</dbReference>
<feature type="region of interest" description="Disordered" evidence="2">
    <location>
        <begin position="840"/>
        <end position="863"/>
    </location>
</feature>
<feature type="compositionally biased region" description="Acidic residues" evidence="2">
    <location>
        <begin position="531"/>
        <end position="545"/>
    </location>
</feature>
<feature type="compositionally biased region" description="Acidic residues" evidence="2">
    <location>
        <begin position="944"/>
        <end position="953"/>
    </location>
</feature>
<evidence type="ECO:0000256" key="1">
    <source>
        <dbReference type="ARBA" id="ARBA00022581"/>
    </source>
</evidence>
<feature type="compositionally biased region" description="Low complexity" evidence="2">
    <location>
        <begin position="1198"/>
        <end position="1211"/>
    </location>
</feature>
<keyword evidence="4" id="KW-1185">Reference proteome</keyword>
<feature type="region of interest" description="Disordered" evidence="2">
    <location>
        <begin position="1178"/>
        <end position="1235"/>
    </location>
</feature>
<feature type="region of interest" description="Disordered" evidence="2">
    <location>
        <begin position="1565"/>
        <end position="1599"/>
    </location>
</feature>
<gene>
    <name evidence="3" type="ORF">EmuJ_000033500</name>
</gene>
<accession>A0A087VWP0</accession>
<feature type="compositionally biased region" description="Pro residues" evidence="2">
    <location>
        <begin position="1575"/>
        <end position="1590"/>
    </location>
</feature>
<feature type="compositionally biased region" description="Basic and acidic residues" evidence="2">
    <location>
        <begin position="1094"/>
        <end position="1104"/>
    </location>
</feature>
<dbReference type="Proteomes" id="UP000017246">
    <property type="component" value="Unassembled WGS sequence"/>
</dbReference>